<keyword evidence="3" id="KW-0067">ATP-binding</keyword>
<name>A0ABU4BE91_9NOCA</name>
<dbReference type="InterPro" id="IPR006500">
    <property type="entry name" value="Helicase_put_C_phage/plasmid"/>
</dbReference>
<evidence type="ECO:0000256" key="1">
    <source>
        <dbReference type="ARBA" id="ARBA00022741"/>
    </source>
</evidence>
<dbReference type="InterPro" id="IPR015330">
    <property type="entry name" value="DNA_primase/pol_bifunc_N"/>
</dbReference>
<evidence type="ECO:0000259" key="5">
    <source>
        <dbReference type="PROSITE" id="PS51206"/>
    </source>
</evidence>
<dbReference type="Pfam" id="PF08706">
    <property type="entry name" value="D5_N"/>
    <property type="match status" value="1"/>
</dbReference>
<dbReference type="InterPro" id="IPR027417">
    <property type="entry name" value="P-loop_NTPase"/>
</dbReference>
<accession>A0ABU4BE91</accession>
<keyword evidence="1" id="KW-0547">Nucleotide-binding</keyword>
<organism evidence="6 7">
    <name type="scientific">Rhodococcoides yunnanense</name>
    <dbReference type="NCBI Taxonomy" id="278209"/>
    <lineage>
        <taxon>Bacteria</taxon>
        <taxon>Bacillati</taxon>
        <taxon>Actinomycetota</taxon>
        <taxon>Actinomycetes</taxon>
        <taxon>Mycobacteriales</taxon>
        <taxon>Nocardiaceae</taxon>
        <taxon>Rhodococcoides</taxon>
    </lineage>
</organism>
<sequence>MPTHENGPVSGSLDGTDPKGYNTVDRPLTRPLEVDSTERNPLSANGVRDRLAEYAARGWAAFPAHSIIRGKCSCTNAECGSPGKHPRTARGVKDATVDLDRLLAWDRAYPDANWALACGRDSGVFVVDIDPRHGGFESIEDWEIQNPLPETLTALTGGGGRHLFFRYPDDGMIGNRTNWQPGVDVKSDGGYVILAGSTHISGGTYRWRDESTAPASAPLTLIESISTRSNERERLASNQELRKGVSAGERDNMIFRACCRWLREYGYHQDRGVAATTAEAELMAANCSPPFPIGLVREKVNSALRYVRTEELQRHTDDGNALLFVELHGQDVRYATDAKQWYAWDGQRWQASGETLVLDRARQTARTLADLARDVTDDQQRVAALRHATSSMQKNRIKAIPELALSDSRIGVQTRTFDANPYLLNTPTGILDLRNGVESPHRRDAYLSKLTRVGCTQGGGAPEWEEFISWAMGGDPAMVEFLQRSVGYALFGETRENVLFLLHGSGANGKTTFLNIWERILGDYALHAEADLLTPKDGGSTTGQADLFGKRFVVASETRAGKTLDERTVKQLTGGDTVTARRLYRDFFQFEPSHTIFFAMNDRPVISDSSYGMWRRVLLVPWEQRVEPGAQDKDKAQRIVEKEGAAVLAWAVDGFRKWHVSGDLAVPAAVRAATESYRVEEDSLGSFVEENLEVGGADDYVNLAMMQSRYSLWCSEQGISERSRISPRKVLHAVAEREGLEESSRMIDSDRSKKIIGYRLTSRGTQWA</sequence>
<dbReference type="SUPFAM" id="SSF52540">
    <property type="entry name" value="P-loop containing nucleoside triphosphate hydrolases"/>
    <property type="match status" value="1"/>
</dbReference>
<dbReference type="CDD" id="cd04859">
    <property type="entry name" value="Prim_Pol"/>
    <property type="match status" value="1"/>
</dbReference>
<gene>
    <name evidence="6" type="ORF">R3P96_14475</name>
</gene>
<dbReference type="SMART" id="SM00885">
    <property type="entry name" value="D5_N"/>
    <property type="match status" value="1"/>
</dbReference>
<dbReference type="PANTHER" id="PTHR35372:SF2">
    <property type="entry name" value="SF3 HELICASE DOMAIN-CONTAINING PROTEIN"/>
    <property type="match status" value="1"/>
</dbReference>
<protein>
    <submittedName>
        <fullName evidence="6">Phage/plasmid primase, P4 family</fullName>
    </submittedName>
</protein>
<evidence type="ECO:0000256" key="3">
    <source>
        <dbReference type="ARBA" id="ARBA00022840"/>
    </source>
</evidence>
<evidence type="ECO:0000256" key="4">
    <source>
        <dbReference type="SAM" id="MobiDB-lite"/>
    </source>
</evidence>
<dbReference type="InterPro" id="IPR051620">
    <property type="entry name" value="ORF904-like_C"/>
</dbReference>
<dbReference type="RefSeq" id="WP_317564901.1">
    <property type="nucleotide sequence ID" value="NZ_JAWLJX010000004.1"/>
</dbReference>
<dbReference type="EMBL" id="JAWLJX010000004">
    <property type="protein sequence ID" value="MDV6262543.1"/>
    <property type="molecule type" value="Genomic_DNA"/>
</dbReference>
<comment type="caution">
    <text evidence="6">The sequence shown here is derived from an EMBL/GenBank/DDBJ whole genome shotgun (WGS) entry which is preliminary data.</text>
</comment>
<dbReference type="InterPro" id="IPR045455">
    <property type="entry name" value="NrS-1_pol-like_helicase"/>
</dbReference>
<keyword evidence="7" id="KW-1185">Reference proteome</keyword>
<evidence type="ECO:0000313" key="7">
    <source>
        <dbReference type="Proteomes" id="UP001185755"/>
    </source>
</evidence>
<feature type="region of interest" description="Disordered" evidence="4">
    <location>
        <begin position="1"/>
        <end position="29"/>
    </location>
</feature>
<dbReference type="PANTHER" id="PTHR35372">
    <property type="entry name" value="ATP BINDING PROTEIN-RELATED"/>
    <property type="match status" value="1"/>
</dbReference>
<proteinExistence type="predicted"/>
<keyword evidence="2" id="KW-0378">Hydrolase</keyword>
<dbReference type="Pfam" id="PF09250">
    <property type="entry name" value="Prim-Pol"/>
    <property type="match status" value="1"/>
</dbReference>
<feature type="domain" description="SF3 helicase" evidence="5">
    <location>
        <begin position="477"/>
        <end position="635"/>
    </location>
</feature>
<dbReference type="SMART" id="SM00943">
    <property type="entry name" value="Prim-Pol"/>
    <property type="match status" value="1"/>
</dbReference>
<dbReference type="Proteomes" id="UP001185755">
    <property type="component" value="Unassembled WGS sequence"/>
</dbReference>
<dbReference type="NCBIfam" id="TIGR01613">
    <property type="entry name" value="primase_Cterm"/>
    <property type="match status" value="1"/>
</dbReference>
<dbReference type="Pfam" id="PF19263">
    <property type="entry name" value="DUF5906"/>
    <property type="match status" value="1"/>
</dbReference>
<dbReference type="SUPFAM" id="SSF56747">
    <property type="entry name" value="Prim-pol domain"/>
    <property type="match status" value="1"/>
</dbReference>
<reference evidence="6 7" key="1">
    <citation type="submission" date="2023-10" db="EMBL/GenBank/DDBJ databases">
        <title>Development of a sustainable strategy for remediation of hydrocarbon-contaminated territories based on the waste exchange concept.</title>
        <authorList>
            <person name="Krivoruchko A."/>
        </authorList>
    </citation>
    <scope>NUCLEOTIDE SEQUENCE [LARGE SCALE GENOMIC DNA]</scope>
    <source>
        <strain evidence="6 7">IEGM 1323</strain>
    </source>
</reference>
<evidence type="ECO:0000313" key="6">
    <source>
        <dbReference type="EMBL" id="MDV6262543.1"/>
    </source>
</evidence>
<evidence type="ECO:0000256" key="2">
    <source>
        <dbReference type="ARBA" id="ARBA00022801"/>
    </source>
</evidence>
<dbReference type="InterPro" id="IPR014818">
    <property type="entry name" value="Phage/plasmid_primase_P4_C"/>
</dbReference>
<dbReference type="InterPro" id="IPR014015">
    <property type="entry name" value="Helicase_SF3_DNA-vir"/>
</dbReference>
<dbReference type="PROSITE" id="PS51206">
    <property type="entry name" value="SF3_HELICASE_1"/>
    <property type="match status" value="1"/>
</dbReference>
<dbReference type="Gene3D" id="3.40.50.300">
    <property type="entry name" value="P-loop containing nucleotide triphosphate hydrolases"/>
    <property type="match status" value="1"/>
</dbReference>